<dbReference type="Gene3D" id="3.30.420.10">
    <property type="entry name" value="Ribonuclease H-like superfamily/Ribonuclease H"/>
    <property type="match status" value="1"/>
</dbReference>
<dbReference type="EMBL" id="CACVBM020001126">
    <property type="protein sequence ID" value="CAA7032723.1"/>
    <property type="molecule type" value="Genomic_DNA"/>
</dbReference>
<dbReference type="OrthoDB" id="985788at2759"/>
<reference evidence="4" key="1">
    <citation type="submission" date="2020-01" db="EMBL/GenBank/DDBJ databases">
        <authorList>
            <person name="Mishra B."/>
        </authorList>
    </citation>
    <scope>NUCLEOTIDE SEQUENCE [LARGE SCALE GENOMIC DNA]</scope>
</reference>
<dbReference type="PANTHER" id="PTHR11439:SF470">
    <property type="entry name" value="CYSTEINE-RICH RLK (RECEPTOR-LIKE PROTEIN KINASE) 8"/>
    <property type="match status" value="1"/>
</dbReference>
<dbReference type="InterPro" id="IPR012337">
    <property type="entry name" value="RNaseH-like_sf"/>
</dbReference>
<keyword evidence="1" id="KW-0064">Aspartyl protease</keyword>
<dbReference type="InterPro" id="IPR043502">
    <property type="entry name" value="DNA/RNA_pol_sf"/>
</dbReference>
<feature type="domain" description="Integrase catalytic" evidence="3">
    <location>
        <begin position="159"/>
        <end position="333"/>
    </location>
</feature>
<dbReference type="GO" id="GO:0004190">
    <property type="term" value="F:aspartic-type endopeptidase activity"/>
    <property type="evidence" value="ECO:0007669"/>
    <property type="project" value="UniProtKB-KW"/>
</dbReference>
<comment type="caution">
    <text evidence="4">The sequence shown here is derived from an EMBL/GenBank/DDBJ whole genome shotgun (WGS) entry which is preliminary data.</text>
</comment>
<dbReference type="Pfam" id="PF13976">
    <property type="entry name" value="gag_pre-integrs"/>
    <property type="match status" value="1"/>
</dbReference>
<dbReference type="InterPro" id="IPR001584">
    <property type="entry name" value="Integrase_cat-core"/>
</dbReference>
<dbReference type="AlphaFoldDB" id="A0A6D2IYU8"/>
<dbReference type="Pfam" id="PF25597">
    <property type="entry name" value="SH3_retrovirus"/>
    <property type="match status" value="1"/>
</dbReference>
<evidence type="ECO:0000256" key="2">
    <source>
        <dbReference type="SAM" id="MobiDB-lite"/>
    </source>
</evidence>
<keyword evidence="1" id="KW-0645">Protease</keyword>
<dbReference type="GO" id="GO:0003676">
    <property type="term" value="F:nucleic acid binding"/>
    <property type="evidence" value="ECO:0007669"/>
    <property type="project" value="InterPro"/>
</dbReference>
<dbReference type="InterPro" id="IPR013103">
    <property type="entry name" value="RVT_2"/>
</dbReference>
<evidence type="ECO:0000256" key="1">
    <source>
        <dbReference type="ARBA" id="ARBA00022750"/>
    </source>
</evidence>
<dbReference type="InterPro" id="IPR057670">
    <property type="entry name" value="SH3_retrovirus"/>
</dbReference>
<sequence>MFVGLSDSLNRSVTLPTGIGVKIEGIGTVKLNENLILHNFLFIPDFRLNLLSISQLTKDLGYRVIFDVASCMIQDPTKALMIGQGEAIANLYVLDAEAISANSISSNPYFCSNVVVDTVVWHNRLGHPAMTKTDLISDVTGVKQSNKEFHCAICHLAKQKHLPFASSNNISANAFDLVHIDTWGPFSVTTVEGYIYFLTIVDDHSRVTWVYLMRSKDEVLRIFPEFLKMVETQYKVVVKGVRSDNAPELKFNELFRQKGIVSYHSCPETPEQNSVVERKHQHILNVARSLMFQAKISLEYWSDCILTAVFLINRLPTPVLKNKTPYEVLTSKRPEYGGYKGYKLLDLETNTTHISRNVAFHEDIFPFSSEQTDSSPDLFTFEPESLESSDSAPHPVPVRYVPSDSGSGDQETSKRAPKKPAYLQDYYCNTNEADVEIPYPLADFMSYAQLSDEYKDYICALNLLPEPASFKDALKFEEWITAMNEELIALESSGTWDICSLPDGKHAIGCKWVYKLKLLANGCLERYKARLVAKGYTQQAGVDFVDTFSPVAKMTTVKTLLAVAAAKNWSLTQLDFSNAFLNGDLEEEIYMTLPPGYTPKTGVTLPPNAVCKLKKSLYGLKQASRQWFLKFSHTLVNLGFKKSHADHTLFIKHYEGRYVAVLVYVHNIIIASNNDAEVEKLKSDMKVAFKLRDLGELKYFLGLEIARSSKGISVCQRKYTLELLSDAGLLACKPSSIPMEPSIKLRLDSDEPVLDDITPYRRLVGKMMYLTITRPDITYAVNQLCQFTSAPKKSHLQAAYKVLHYLKGTIGLGLFYSAESNLLLKGFTDDDWNSCADLRRSTSGFYMFLGNSLISWKSKKQQTASHSSAESEYRAMEIAVREISWLVKLLNEFQVFQPHPVAFCCDSTAAIHIANNSVFHERTKHVENDNHIVRDRIESGLIKTLHVTTDVQLADVFTKPLYPAHFHSLIGKMSLLSIYSPS</sequence>
<dbReference type="PROSITE" id="PS50994">
    <property type="entry name" value="INTEGRASE"/>
    <property type="match status" value="1"/>
</dbReference>
<protein>
    <recommendedName>
        <fullName evidence="3">Integrase catalytic domain-containing protein</fullName>
    </recommendedName>
</protein>
<dbReference type="CDD" id="cd09272">
    <property type="entry name" value="RNase_HI_RT_Ty1"/>
    <property type="match status" value="1"/>
</dbReference>
<dbReference type="InterPro" id="IPR025724">
    <property type="entry name" value="GAG-pre-integrase_dom"/>
</dbReference>
<dbReference type="Proteomes" id="UP000467841">
    <property type="component" value="Unassembled WGS sequence"/>
</dbReference>
<evidence type="ECO:0000313" key="5">
    <source>
        <dbReference type="Proteomes" id="UP000467841"/>
    </source>
</evidence>
<dbReference type="GO" id="GO:0015074">
    <property type="term" value="P:DNA integration"/>
    <property type="evidence" value="ECO:0007669"/>
    <property type="project" value="InterPro"/>
</dbReference>
<dbReference type="InterPro" id="IPR054722">
    <property type="entry name" value="PolX-like_BBD"/>
</dbReference>
<proteinExistence type="predicted"/>
<keyword evidence="5" id="KW-1185">Reference proteome</keyword>
<gene>
    <name evidence="4" type="ORF">MERR_LOCUS19958</name>
</gene>
<dbReference type="Pfam" id="PF22936">
    <property type="entry name" value="Pol_BBD"/>
    <property type="match status" value="1"/>
</dbReference>
<dbReference type="Pfam" id="PF00665">
    <property type="entry name" value="rve"/>
    <property type="match status" value="1"/>
</dbReference>
<keyword evidence="1" id="KW-0378">Hydrolase</keyword>
<dbReference type="PANTHER" id="PTHR11439">
    <property type="entry name" value="GAG-POL-RELATED RETROTRANSPOSON"/>
    <property type="match status" value="1"/>
</dbReference>
<dbReference type="SUPFAM" id="SSF56672">
    <property type="entry name" value="DNA/RNA polymerases"/>
    <property type="match status" value="1"/>
</dbReference>
<dbReference type="Pfam" id="PF07727">
    <property type="entry name" value="RVT_2"/>
    <property type="match status" value="1"/>
</dbReference>
<feature type="region of interest" description="Disordered" evidence="2">
    <location>
        <begin position="369"/>
        <end position="417"/>
    </location>
</feature>
<dbReference type="SUPFAM" id="SSF53098">
    <property type="entry name" value="Ribonuclease H-like"/>
    <property type="match status" value="1"/>
</dbReference>
<organism evidence="4 5">
    <name type="scientific">Microthlaspi erraticum</name>
    <dbReference type="NCBI Taxonomy" id="1685480"/>
    <lineage>
        <taxon>Eukaryota</taxon>
        <taxon>Viridiplantae</taxon>
        <taxon>Streptophyta</taxon>
        <taxon>Embryophyta</taxon>
        <taxon>Tracheophyta</taxon>
        <taxon>Spermatophyta</taxon>
        <taxon>Magnoliopsida</taxon>
        <taxon>eudicotyledons</taxon>
        <taxon>Gunneridae</taxon>
        <taxon>Pentapetalae</taxon>
        <taxon>rosids</taxon>
        <taxon>malvids</taxon>
        <taxon>Brassicales</taxon>
        <taxon>Brassicaceae</taxon>
        <taxon>Coluteocarpeae</taxon>
        <taxon>Microthlaspi</taxon>
    </lineage>
</organism>
<accession>A0A6D2IYU8</accession>
<evidence type="ECO:0000259" key="3">
    <source>
        <dbReference type="PROSITE" id="PS50994"/>
    </source>
</evidence>
<dbReference type="InterPro" id="IPR036397">
    <property type="entry name" value="RNaseH_sf"/>
</dbReference>
<evidence type="ECO:0000313" key="4">
    <source>
        <dbReference type="EMBL" id="CAA7032723.1"/>
    </source>
</evidence>
<name>A0A6D2IYU8_9BRAS</name>